<feature type="domain" description="Myb-like" evidence="6">
    <location>
        <begin position="185"/>
        <end position="235"/>
    </location>
</feature>
<reference evidence="8" key="1">
    <citation type="submission" date="2021-09" db="EMBL/GenBank/DDBJ databases">
        <authorList>
            <consortium name="AG Swart"/>
            <person name="Singh M."/>
            <person name="Singh A."/>
            <person name="Seah K."/>
            <person name="Emmerich C."/>
        </authorList>
    </citation>
    <scope>NUCLEOTIDE SEQUENCE</scope>
    <source>
        <strain evidence="8">ATCC30299</strain>
    </source>
</reference>
<evidence type="ECO:0000259" key="7">
    <source>
        <dbReference type="PROSITE" id="PS51294"/>
    </source>
</evidence>
<dbReference type="GO" id="GO:0042796">
    <property type="term" value="P:snRNA transcription by RNA polymerase III"/>
    <property type="evidence" value="ECO:0007669"/>
    <property type="project" value="TreeGrafter"/>
</dbReference>
<dbReference type="Proteomes" id="UP001162131">
    <property type="component" value="Unassembled WGS sequence"/>
</dbReference>
<feature type="region of interest" description="Disordered" evidence="5">
    <location>
        <begin position="42"/>
        <end position="62"/>
    </location>
</feature>
<feature type="domain" description="Myb-like" evidence="6">
    <location>
        <begin position="236"/>
        <end position="286"/>
    </location>
</feature>
<dbReference type="PANTHER" id="PTHR46621:SF1">
    <property type="entry name" value="SNRNA-ACTIVATING PROTEIN COMPLEX SUBUNIT 4"/>
    <property type="match status" value="1"/>
</dbReference>
<feature type="domain" description="HTH myb-type" evidence="7">
    <location>
        <begin position="185"/>
        <end position="239"/>
    </location>
</feature>
<dbReference type="CDD" id="cd00167">
    <property type="entry name" value="SANT"/>
    <property type="match status" value="3"/>
</dbReference>
<dbReference type="GO" id="GO:0042795">
    <property type="term" value="P:snRNA transcription by RNA polymerase II"/>
    <property type="evidence" value="ECO:0007669"/>
    <property type="project" value="TreeGrafter"/>
</dbReference>
<keyword evidence="9" id="KW-1185">Reference proteome</keyword>
<feature type="domain" description="Myb-like" evidence="6">
    <location>
        <begin position="140"/>
        <end position="184"/>
    </location>
</feature>
<keyword evidence="2" id="KW-0238">DNA-binding</keyword>
<evidence type="ECO:0000259" key="6">
    <source>
        <dbReference type="PROSITE" id="PS50090"/>
    </source>
</evidence>
<name>A0AAU9JIK3_9CILI</name>
<dbReference type="InterPro" id="IPR001005">
    <property type="entry name" value="SANT/Myb"/>
</dbReference>
<dbReference type="Gene3D" id="1.10.10.60">
    <property type="entry name" value="Homeodomain-like"/>
    <property type="match status" value="3"/>
</dbReference>
<evidence type="ECO:0000256" key="2">
    <source>
        <dbReference type="ARBA" id="ARBA00023125"/>
    </source>
</evidence>
<feature type="domain" description="HTH myb-type" evidence="7">
    <location>
        <begin position="243"/>
        <end position="290"/>
    </location>
</feature>
<dbReference type="SUPFAM" id="SSF46689">
    <property type="entry name" value="Homeodomain-like"/>
    <property type="match status" value="2"/>
</dbReference>
<evidence type="ECO:0000256" key="1">
    <source>
        <dbReference type="ARBA" id="ARBA00023015"/>
    </source>
</evidence>
<feature type="domain" description="HTH myb-type" evidence="7">
    <location>
        <begin position="136"/>
        <end position="184"/>
    </location>
</feature>
<proteinExistence type="predicted"/>
<protein>
    <submittedName>
        <fullName evidence="8">Uncharacterized protein</fullName>
    </submittedName>
</protein>
<evidence type="ECO:0000256" key="5">
    <source>
        <dbReference type="SAM" id="MobiDB-lite"/>
    </source>
</evidence>
<dbReference type="PANTHER" id="PTHR46621">
    <property type="entry name" value="SNRNA-ACTIVATING PROTEIN COMPLEX SUBUNIT 4"/>
    <property type="match status" value="1"/>
</dbReference>
<evidence type="ECO:0000256" key="4">
    <source>
        <dbReference type="ARBA" id="ARBA00023242"/>
    </source>
</evidence>
<dbReference type="InterPro" id="IPR051575">
    <property type="entry name" value="Myb-like_DNA-bd"/>
</dbReference>
<evidence type="ECO:0000313" key="8">
    <source>
        <dbReference type="EMBL" id="CAG9325393.1"/>
    </source>
</evidence>
<dbReference type="InterPro" id="IPR009057">
    <property type="entry name" value="Homeodomain-like_sf"/>
</dbReference>
<comment type="caution">
    <text evidence="8">The sequence shown here is derived from an EMBL/GenBank/DDBJ whole genome shotgun (WGS) entry which is preliminary data.</text>
</comment>
<dbReference type="InterPro" id="IPR017930">
    <property type="entry name" value="Myb_dom"/>
</dbReference>
<dbReference type="EMBL" id="CAJZBQ010000038">
    <property type="protein sequence ID" value="CAG9325393.1"/>
    <property type="molecule type" value="Genomic_DNA"/>
</dbReference>
<dbReference type="Pfam" id="PF13921">
    <property type="entry name" value="Myb_DNA-bind_6"/>
    <property type="match status" value="1"/>
</dbReference>
<dbReference type="GO" id="GO:0000978">
    <property type="term" value="F:RNA polymerase II cis-regulatory region sequence-specific DNA binding"/>
    <property type="evidence" value="ECO:0007669"/>
    <property type="project" value="TreeGrafter"/>
</dbReference>
<dbReference type="PROSITE" id="PS50090">
    <property type="entry name" value="MYB_LIKE"/>
    <property type="match status" value="3"/>
</dbReference>
<keyword evidence="1" id="KW-0805">Transcription regulation</keyword>
<gene>
    <name evidence="8" type="ORF">BSTOLATCC_MIC38651</name>
</gene>
<dbReference type="PROSITE" id="PS51294">
    <property type="entry name" value="HTH_MYB"/>
    <property type="match status" value="3"/>
</dbReference>
<dbReference type="GO" id="GO:0001006">
    <property type="term" value="F:RNA polymerase III type 3 promoter sequence-specific DNA binding"/>
    <property type="evidence" value="ECO:0007669"/>
    <property type="project" value="TreeGrafter"/>
</dbReference>
<dbReference type="GO" id="GO:0019185">
    <property type="term" value="C:snRNA-activating protein complex"/>
    <property type="evidence" value="ECO:0007669"/>
    <property type="project" value="TreeGrafter"/>
</dbReference>
<keyword evidence="4" id="KW-0539">Nucleus</keyword>
<evidence type="ECO:0000313" key="9">
    <source>
        <dbReference type="Proteomes" id="UP001162131"/>
    </source>
</evidence>
<keyword evidence="3" id="KW-0804">Transcription</keyword>
<evidence type="ECO:0000256" key="3">
    <source>
        <dbReference type="ARBA" id="ARBA00023163"/>
    </source>
</evidence>
<organism evidence="8 9">
    <name type="scientific">Blepharisma stoltei</name>
    <dbReference type="NCBI Taxonomy" id="1481888"/>
    <lineage>
        <taxon>Eukaryota</taxon>
        <taxon>Sar</taxon>
        <taxon>Alveolata</taxon>
        <taxon>Ciliophora</taxon>
        <taxon>Postciliodesmatophora</taxon>
        <taxon>Heterotrichea</taxon>
        <taxon>Heterotrichida</taxon>
        <taxon>Blepharismidae</taxon>
        <taxon>Blepharisma</taxon>
    </lineage>
</organism>
<dbReference type="SMART" id="SM00717">
    <property type="entry name" value="SANT"/>
    <property type="match status" value="4"/>
</dbReference>
<accession>A0AAU9JIK3</accession>
<dbReference type="AlphaFoldDB" id="A0AAU9JIK3"/>
<dbReference type="Pfam" id="PF00249">
    <property type="entry name" value="Myb_DNA-binding"/>
    <property type="match status" value="1"/>
</dbReference>
<sequence>MNELEILRNIFQSIRASRAYQNYLRSYLIELDKKLKTISIIKRQKNKKNTPEKPKKPPKPKIPIHPCFKLQQFLKKFKTPSLPSAKEFSASELSTLKTSYDKLGPNWIEISVLLNKTKIDCFRMHEKHYRKSPVFIRTLSWSKDEDFQLHHAVAKYGINNWREISNCVDGKTNSQCYHRWMKTIHPNIHRGKWDKEEDIKLALAVKVFGGNWNLIAEYVPHRTDIQCRERYCNILSPEVNSASWSESEDIRLILGVCYLGKRWSKIAKLVKLRTDNQCWRRFKILAKRSKLLFSLSALTILQPKIPKKINPVLQKMHILRSKLNKVINSCV</sequence>